<evidence type="ECO:0000313" key="3">
    <source>
        <dbReference type="Proteomes" id="UP001341840"/>
    </source>
</evidence>
<gene>
    <name evidence="2" type="ORF">PIB30_044008</name>
</gene>
<evidence type="ECO:0000313" key="2">
    <source>
        <dbReference type="EMBL" id="MED6184086.1"/>
    </source>
</evidence>
<dbReference type="Proteomes" id="UP001341840">
    <property type="component" value="Unassembled WGS sequence"/>
</dbReference>
<name>A0ABU6WFD7_9FABA</name>
<accession>A0ABU6WFD7</accession>
<organism evidence="2 3">
    <name type="scientific">Stylosanthes scabra</name>
    <dbReference type="NCBI Taxonomy" id="79078"/>
    <lineage>
        <taxon>Eukaryota</taxon>
        <taxon>Viridiplantae</taxon>
        <taxon>Streptophyta</taxon>
        <taxon>Embryophyta</taxon>
        <taxon>Tracheophyta</taxon>
        <taxon>Spermatophyta</taxon>
        <taxon>Magnoliopsida</taxon>
        <taxon>eudicotyledons</taxon>
        <taxon>Gunneridae</taxon>
        <taxon>Pentapetalae</taxon>
        <taxon>rosids</taxon>
        <taxon>fabids</taxon>
        <taxon>Fabales</taxon>
        <taxon>Fabaceae</taxon>
        <taxon>Papilionoideae</taxon>
        <taxon>50 kb inversion clade</taxon>
        <taxon>dalbergioids sensu lato</taxon>
        <taxon>Dalbergieae</taxon>
        <taxon>Pterocarpus clade</taxon>
        <taxon>Stylosanthes</taxon>
    </lineage>
</organism>
<evidence type="ECO:0000256" key="1">
    <source>
        <dbReference type="SAM" id="MobiDB-lite"/>
    </source>
</evidence>
<protein>
    <submittedName>
        <fullName evidence="2">Uncharacterized protein</fullName>
    </submittedName>
</protein>
<proteinExistence type="predicted"/>
<feature type="compositionally biased region" description="Low complexity" evidence="1">
    <location>
        <begin position="1"/>
        <end position="17"/>
    </location>
</feature>
<reference evidence="2 3" key="1">
    <citation type="journal article" date="2023" name="Plants (Basel)">
        <title>Bridging the Gap: Combining Genomics and Transcriptomics Approaches to Understand Stylosanthes scabra, an Orphan Legume from the Brazilian Caatinga.</title>
        <authorList>
            <person name="Ferreira-Neto J.R.C."/>
            <person name="da Silva M.D."/>
            <person name="Binneck E."/>
            <person name="de Melo N.F."/>
            <person name="da Silva R.H."/>
            <person name="de Melo A.L.T.M."/>
            <person name="Pandolfi V."/>
            <person name="Bustamante F.O."/>
            <person name="Brasileiro-Vidal A.C."/>
            <person name="Benko-Iseppon A.M."/>
        </authorList>
    </citation>
    <scope>NUCLEOTIDE SEQUENCE [LARGE SCALE GENOMIC DNA]</scope>
    <source>
        <tissue evidence="2">Leaves</tissue>
    </source>
</reference>
<dbReference type="EMBL" id="JASCZI010181502">
    <property type="protein sequence ID" value="MED6184086.1"/>
    <property type="molecule type" value="Genomic_DNA"/>
</dbReference>
<sequence length="106" mass="10826">MATHSLSHSASPSSVEPLPKEPPALPSLLLPQLLPAGGPKLCSPATATLCLLQDKPHVHALAPASASTSASLATAVADLNATTRSNITDPCWKYISPVADGNINHC</sequence>
<comment type="caution">
    <text evidence="2">The sequence shown here is derived from an EMBL/GenBank/DDBJ whole genome shotgun (WGS) entry which is preliminary data.</text>
</comment>
<feature type="region of interest" description="Disordered" evidence="1">
    <location>
        <begin position="1"/>
        <end position="24"/>
    </location>
</feature>
<keyword evidence="3" id="KW-1185">Reference proteome</keyword>